<accession>A0ABW7PN80</accession>
<sequence>MNEAKDTRSSGGRSRRGVLKAAVVVGTGAAVGGGGVARAEERRCREPVFVCVHGAAGNSHAWTPVLAELALRGHKAVAVDLPGHGAGAYYPVAYQTPQDLEALRSEPSPLGKVTLADFAAHVVGVVRRASRLGAVVLVGQSMGGATLNAVANQVPELVSHLVYASAFCPTRHASVRELMSTPEASTSALARLDVVPTPPELGVTRVNWRSGDPAFFAAAKEALAADRPDSAVRALLATLEPDESAEAGTADCRGIPEKWGRVPRTFLRFTRDRTVPLALQDLMIREADAATPGNRFRVRSLAAPHAGPRDPAVWADELELAAGACR</sequence>
<dbReference type="RefSeq" id="WP_395513505.1">
    <property type="nucleotide sequence ID" value="NZ_JBBDHD010000157.1"/>
</dbReference>
<protein>
    <submittedName>
        <fullName evidence="2">Alpha/beta hydrolase</fullName>
    </submittedName>
</protein>
<dbReference type="InterPro" id="IPR006311">
    <property type="entry name" value="TAT_signal"/>
</dbReference>
<organism evidence="2 3">
    <name type="scientific">Streptomyces racemochromogenes</name>
    <dbReference type="NCBI Taxonomy" id="67353"/>
    <lineage>
        <taxon>Bacteria</taxon>
        <taxon>Bacillati</taxon>
        <taxon>Actinomycetota</taxon>
        <taxon>Actinomycetes</taxon>
        <taxon>Kitasatosporales</taxon>
        <taxon>Streptomycetaceae</taxon>
        <taxon>Streptomyces</taxon>
    </lineage>
</organism>
<proteinExistence type="predicted"/>
<dbReference type="Pfam" id="PF12697">
    <property type="entry name" value="Abhydrolase_6"/>
    <property type="match status" value="1"/>
</dbReference>
<comment type="caution">
    <text evidence="2">The sequence shown here is derived from an EMBL/GenBank/DDBJ whole genome shotgun (WGS) entry which is preliminary data.</text>
</comment>
<dbReference type="PROSITE" id="PS51318">
    <property type="entry name" value="TAT"/>
    <property type="match status" value="1"/>
</dbReference>
<dbReference type="EMBL" id="JBBDHD010000157">
    <property type="protein sequence ID" value="MFH7599887.1"/>
    <property type="molecule type" value="Genomic_DNA"/>
</dbReference>
<evidence type="ECO:0000313" key="2">
    <source>
        <dbReference type="EMBL" id="MFH7599887.1"/>
    </source>
</evidence>
<dbReference type="SUPFAM" id="SSF53474">
    <property type="entry name" value="alpha/beta-Hydrolases"/>
    <property type="match status" value="1"/>
</dbReference>
<dbReference type="PANTHER" id="PTHR37017:SF11">
    <property type="entry name" value="ESTERASE_LIPASE_THIOESTERASE DOMAIN-CONTAINING PROTEIN"/>
    <property type="match status" value="1"/>
</dbReference>
<reference evidence="2 3" key="1">
    <citation type="submission" date="2024-03" db="EMBL/GenBank/DDBJ databases">
        <title>Whole genome sequencing of Streptomyces racemochromogenes, to identify antimicrobial biosynthetic gene clusters.</title>
        <authorList>
            <person name="Suryawanshi P."/>
            <person name="Krishnaraj P.U."/>
            <person name="Arun Y.P."/>
            <person name="Suryawanshi M.P."/>
            <person name="Rakshit O."/>
        </authorList>
    </citation>
    <scope>NUCLEOTIDE SEQUENCE [LARGE SCALE GENOMIC DNA]</scope>
    <source>
        <strain evidence="2 3">AUDT626</strain>
    </source>
</reference>
<dbReference type="Proteomes" id="UP001610631">
    <property type="component" value="Unassembled WGS sequence"/>
</dbReference>
<dbReference type="InterPro" id="IPR000073">
    <property type="entry name" value="AB_hydrolase_1"/>
</dbReference>
<dbReference type="Gene3D" id="3.40.50.1820">
    <property type="entry name" value="alpha/beta hydrolase"/>
    <property type="match status" value="1"/>
</dbReference>
<evidence type="ECO:0000313" key="3">
    <source>
        <dbReference type="Proteomes" id="UP001610631"/>
    </source>
</evidence>
<gene>
    <name evidence="2" type="ORF">WDV06_33030</name>
</gene>
<dbReference type="PANTHER" id="PTHR37017">
    <property type="entry name" value="AB HYDROLASE-1 DOMAIN-CONTAINING PROTEIN-RELATED"/>
    <property type="match status" value="1"/>
</dbReference>
<dbReference type="InterPro" id="IPR029058">
    <property type="entry name" value="AB_hydrolase_fold"/>
</dbReference>
<dbReference type="InterPro" id="IPR052897">
    <property type="entry name" value="Sec-Metab_Biosynth_Hydrolase"/>
</dbReference>
<keyword evidence="2" id="KW-0378">Hydrolase</keyword>
<feature type="domain" description="AB hydrolase-1" evidence="1">
    <location>
        <begin position="49"/>
        <end position="298"/>
    </location>
</feature>
<dbReference type="GO" id="GO:0016787">
    <property type="term" value="F:hydrolase activity"/>
    <property type="evidence" value="ECO:0007669"/>
    <property type="project" value="UniProtKB-KW"/>
</dbReference>
<name>A0ABW7PN80_9ACTN</name>
<evidence type="ECO:0000259" key="1">
    <source>
        <dbReference type="Pfam" id="PF12697"/>
    </source>
</evidence>
<keyword evidence="3" id="KW-1185">Reference proteome</keyword>